<accession>A0A0K2TTS6</accession>
<proteinExistence type="predicted"/>
<dbReference type="AlphaFoldDB" id="A0A0K2TTS6"/>
<sequence>QLSCSTLKHSSNCEGYHLNFGFFFFNTPAGIEYSSQLIGGCILFIVRLFFPLFFLI</sequence>
<keyword evidence="1" id="KW-0472">Membrane</keyword>
<evidence type="ECO:0000256" key="1">
    <source>
        <dbReference type="SAM" id="Phobius"/>
    </source>
</evidence>
<keyword evidence="1" id="KW-1133">Transmembrane helix</keyword>
<feature type="transmembrane region" description="Helical" evidence="1">
    <location>
        <begin position="33"/>
        <end position="55"/>
    </location>
</feature>
<name>A0A0K2TTS6_LEPSM</name>
<evidence type="ECO:0000313" key="2">
    <source>
        <dbReference type="EMBL" id="CDW28806.1"/>
    </source>
</evidence>
<dbReference type="EMBL" id="HACA01011445">
    <property type="protein sequence ID" value="CDW28806.1"/>
    <property type="molecule type" value="Transcribed_RNA"/>
</dbReference>
<feature type="non-terminal residue" evidence="2">
    <location>
        <position position="1"/>
    </location>
</feature>
<organism evidence="2">
    <name type="scientific">Lepeophtheirus salmonis</name>
    <name type="common">Salmon louse</name>
    <name type="synonym">Caligus salmonis</name>
    <dbReference type="NCBI Taxonomy" id="72036"/>
    <lineage>
        <taxon>Eukaryota</taxon>
        <taxon>Metazoa</taxon>
        <taxon>Ecdysozoa</taxon>
        <taxon>Arthropoda</taxon>
        <taxon>Crustacea</taxon>
        <taxon>Multicrustacea</taxon>
        <taxon>Hexanauplia</taxon>
        <taxon>Copepoda</taxon>
        <taxon>Siphonostomatoida</taxon>
        <taxon>Caligidae</taxon>
        <taxon>Lepeophtheirus</taxon>
    </lineage>
</organism>
<reference evidence="2" key="1">
    <citation type="submission" date="2014-05" db="EMBL/GenBank/DDBJ databases">
        <authorList>
            <person name="Chronopoulou M."/>
        </authorList>
    </citation>
    <scope>NUCLEOTIDE SEQUENCE</scope>
    <source>
        <tissue evidence="2">Whole organism</tissue>
    </source>
</reference>
<keyword evidence="1" id="KW-0812">Transmembrane</keyword>
<protein>
    <submittedName>
        <fullName evidence="2">Uncharacterized protein</fullName>
    </submittedName>
</protein>